<feature type="transmembrane region" description="Helical" evidence="1">
    <location>
        <begin position="50"/>
        <end position="70"/>
    </location>
</feature>
<feature type="transmembrane region" description="Helical" evidence="1">
    <location>
        <begin position="12"/>
        <end position="35"/>
    </location>
</feature>
<protein>
    <submittedName>
        <fullName evidence="3">Phosphatidylglycerophosphatase A</fullName>
    </submittedName>
</protein>
<evidence type="ECO:0000313" key="3">
    <source>
        <dbReference type="EMBL" id="MBC3791861.1"/>
    </source>
</evidence>
<evidence type="ECO:0000256" key="1">
    <source>
        <dbReference type="SAM" id="Phobius"/>
    </source>
</evidence>
<accession>A0ABR6W791</accession>
<dbReference type="Proteomes" id="UP000700732">
    <property type="component" value="Unassembled WGS sequence"/>
</dbReference>
<gene>
    <name evidence="3" type="ORF">FH603_2369</name>
</gene>
<keyword evidence="1" id="KW-1133">Transmembrane helix</keyword>
<name>A0ABR6W791_9BACT</name>
<dbReference type="InterPro" id="IPR026037">
    <property type="entry name" value="PgpA"/>
</dbReference>
<dbReference type="SUPFAM" id="SSF101307">
    <property type="entry name" value="YutG-like"/>
    <property type="match status" value="1"/>
</dbReference>
<dbReference type="RefSeq" id="WP_186737644.1">
    <property type="nucleotide sequence ID" value="NZ_VFIA01000012.1"/>
</dbReference>
<organism evidence="3 4">
    <name type="scientific">Spirosoma utsteinense</name>
    <dbReference type="NCBI Taxonomy" id="2585773"/>
    <lineage>
        <taxon>Bacteria</taxon>
        <taxon>Pseudomonadati</taxon>
        <taxon>Bacteroidota</taxon>
        <taxon>Cytophagia</taxon>
        <taxon>Cytophagales</taxon>
        <taxon>Cytophagaceae</taxon>
        <taxon>Spirosoma</taxon>
    </lineage>
</organism>
<evidence type="ECO:0000259" key="2">
    <source>
        <dbReference type="Pfam" id="PF04608"/>
    </source>
</evidence>
<dbReference type="InterPro" id="IPR036681">
    <property type="entry name" value="PgpA-like_sf"/>
</dbReference>
<keyword evidence="1" id="KW-0812">Transmembrane</keyword>
<dbReference type="Pfam" id="PF04608">
    <property type="entry name" value="PgpA"/>
    <property type="match status" value="1"/>
</dbReference>
<evidence type="ECO:0000313" key="4">
    <source>
        <dbReference type="Proteomes" id="UP000700732"/>
    </source>
</evidence>
<feature type="transmembrane region" description="Helical" evidence="1">
    <location>
        <begin position="91"/>
        <end position="113"/>
    </location>
</feature>
<reference evidence="3 4" key="1">
    <citation type="submission" date="2019-06" db="EMBL/GenBank/DDBJ databases">
        <title>Spirosoma utsteinense sp. nov. isolated from Antarctic ice-free soils.</title>
        <authorList>
            <person name="Tahon G."/>
        </authorList>
    </citation>
    <scope>NUCLEOTIDE SEQUENCE [LARGE SCALE GENOMIC DNA]</scope>
    <source>
        <strain evidence="3 4">LMG 31447</strain>
    </source>
</reference>
<feature type="domain" description="YutG/PgpA" evidence="2">
    <location>
        <begin position="8"/>
        <end position="151"/>
    </location>
</feature>
<dbReference type="EMBL" id="VFIA01000012">
    <property type="protein sequence ID" value="MBC3791861.1"/>
    <property type="molecule type" value="Genomic_DNA"/>
</dbReference>
<dbReference type="InterPro" id="IPR007686">
    <property type="entry name" value="YutG/PgpA"/>
</dbReference>
<dbReference type="PIRSF" id="PIRSF006162">
    <property type="entry name" value="PgpA"/>
    <property type="match status" value="1"/>
</dbReference>
<dbReference type="PANTHER" id="PTHR36305">
    <property type="entry name" value="PHOSPHATIDYLGLYCEROPHOSPHATASE A"/>
    <property type="match status" value="1"/>
</dbReference>
<feature type="transmembrane region" description="Helical" evidence="1">
    <location>
        <begin position="133"/>
        <end position="154"/>
    </location>
</feature>
<proteinExistence type="predicted"/>
<sequence>MKHIHKFFATGLGLGYIPVGAGTVASVVTIVAVYLSETVMLTPGQLPSTGLWLLIISLLTFGGVWSAAVVEADWGEDSNRVVIDEVAGMLIAIWGVPHTPVWLLAGLVLFRFLDIRKPGPIRRVEQLPGGWGVMFDDVAAGVVANVVLQGVWFFTRA</sequence>
<comment type="caution">
    <text evidence="3">The sequence shown here is derived from an EMBL/GenBank/DDBJ whole genome shotgun (WGS) entry which is preliminary data.</text>
</comment>
<keyword evidence="4" id="KW-1185">Reference proteome</keyword>
<keyword evidence="1" id="KW-0472">Membrane</keyword>
<dbReference type="PANTHER" id="PTHR36305:SF1">
    <property type="entry name" value="PHOSPHATIDYLGLYCEROPHOSPHATASE A"/>
    <property type="match status" value="1"/>
</dbReference>
<dbReference type="CDD" id="cd06971">
    <property type="entry name" value="PgpA"/>
    <property type="match status" value="1"/>
</dbReference>